<evidence type="ECO:0000313" key="2">
    <source>
        <dbReference type="Proteomes" id="UP001346149"/>
    </source>
</evidence>
<gene>
    <name evidence="1" type="ORF">SAY86_030528</name>
</gene>
<sequence length="112" mass="12722">MLGPPLYEVIEEVKKAAVDKIELGDLVSGLCSTDNSNLLSLSSTFYLEWRARFLQRSSASARVDFTKRGWPLWEESASPEVRRIVLLSRTSLALRSKSTTKRRMRFLSLGGW</sequence>
<comment type="caution">
    <text evidence="1">The sequence shown here is derived from an EMBL/GenBank/DDBJ whole genome shotgun (WGS) entry which is preliminary data.</text>
</comment>
<evidence type="ECO:0000313" key="1">
    <source>
        <dbReference type="EMBL" id="KAK4798202.1"/>
    </source>
</evidence>
<organism evidence="1 2">
    <name type="scientific">Trapa natans</name>
    <name type="common">Water chestnut</name>
    <dbReference type="NCBI Taxonomy" id="22666"/>
    <lineage>
        <taxon>Eukaryota</taxon>
        <taxon>Viridiplantae</taxon>
        <taxon>Streptophyta</taxon>
        <taxon>Embryophyta</taxon>
        <taxon>Tracheophyta</taxon>
        <taxon>Spermatophyta</taxon>
        <taxon>Magnoliopsida</taxon>
        <taxon>eudicotyledons</taxon>
        <taxon>Gunneridae</taxon>
        <taxon>Pentapetalae</taxon>
        <taxon>rosids</taxon>
        <taxon>malvids</taxon>
        <taxon>Myrtales</taxon>
        <taxon>Lythraceae</taxon>
        <taxon>Trapa</taxon>
    </lineage>
</organism>
<protein>
    <submittedName>
        <fullName evidence="1">Uncharacterized protein</fullName>
    </submittedName>
</protein>
<reference evidence="1 2" key="1">
    <citation type="journal article" date="2023" name="Hortic Res">
        <title>Pangenome of water caltrop reveals structural variations and asymmetric subgenome divergence after allopolyploidization.</title>
        <authorList>
            <person name="Zhang X."/>
            <person name="Chen Y."/>
            <person name="Wang L."/>
            <person name="Yuan Y."/>
            <person name="Fang M."/>
            <person name="Shi L."/>
            <person name="Lu R."/>
            <person name="Comes H.P."/>
            <person name="Ma Y."/>
            <person name="Chen Y."/>
            <person name="Huang G."/>
            <person name="Zhou Y."/>
            <person name="Zheng Z."/>
            <person name="Qiu Y."/>
        </authorList>
    </citation>
    <scope>NUCLEOTIDE SEQUENCE [LARGE SCALE GENOMIC DNA]</scope>
    <source>
        <strain evidence="1">F231</strain>
    </source>
</reference>
<name>A0AAN7MG62_TRANT</name>
<keyword evidence="2" id="KW-1185">Reference proteome</keyword>
<accession>A0AAN7MG62</accession>
<dbReference type="EMBL" id="JAXQNO010000005">
    <property type="protein sequence ID" value="KAK4798202.1"/>
    <property type="molecule type" value="Genomic_DNA"/>
</dbReference>
<dbReference type="Proteomes" id="UP001346149">
    <property type="component" value="Unassembled WGS sequence"/>
</dbReference>
<dbReference type="AlphaFoldDB" id="A0AAN7MG62"/>
<proteinExistence type="predicted"/>